<sequence length="93" mass="11423">MNDILENNLLLIILILWGIPSIYFRSKFRKIVYKTEDWKINIMPLFTKEIKGLFLNMHPDDKNYIKVRNSYRLYLLVYLILFIIFMNNKIFFI</sequence>
<accession>A0A381PRN2</accession>
<gene>
    <name evidence="2" type="ORF">METZ01_LOCUS20987</name>
</gene>
<dbReference type="AlphaFoldDB" id="A0A381PRN2"/>
<feature type="transmembrane region" description="Helical" evidence="1">
    <location>
        <begin position="73"/>
        <end position="92"/>
    </location>
</feature>
<dbReference type="EMBL" id="UINC01001031">
    <property type="protein sequence ID" value="SUZ68133.1"/>
    <property type="molecule type" value="Genomic_DNA"/>
</dbReference>
<organism evidence="2">
    <name type="scientific">marine metagenome</name>
    <dbReference type="NCBI Taxonomy" id="408172"/>
    <lineage>
        <taxon>unclassified sequences</taxon>
        <taxon>metagenomes</taxon>
        <taxon>ecological metagenomes</taxon>
    </lineage>
</organism>
<protein>
    <submittedName>
        <fullName evidence="2">Uncharacterized protein</fullName>
    </submittedName>
</protein>
<reference evidence="2" key="1">
    <citation type="submission" date="2018-05" db="EMBL/GenBank/DDBJ databases">
        <authorList>
            <person name="Lanie J.A."/>
            <person name="Ng W.-L."/>
            <person name="Kazmierczak K.M."/>
            <person name="Andrzejewski T.M."/>
            <person name="Davidsen T.M."/>
            <person name="Wayne K.J."/>
            <person name="Tettelin H."/>
            <person name="Glass J.I."/>
            <person name="Rusch D."/>
            <person name="Podicherti R."/>
            <person name="Tsui H.-C.T."/>
            <person name="Winkler M.E."/>
        </authorList>
    </citation>
    <scope>NUCLEOTIDE SEQUENCE</scope>
</reference>
<keyword evidence="1" id="KW-0812">Transmembrane</keyword>
<proteinExistence type="predicted"/>
<keyword evidence="1" id="KW-0472">Membrane</keyword>
<feature type="transmembrane region" description="Helical" evidence="1">
    <location>
        <begin position="6"/>
        <end position="24"/>
    </location>
</feature>
<evidence type="ECO:0000256" key="1">
    <source>
        <dbReference type="SAM" id="Phobius"/>
    </source>
</evidence>
<name>A0A381PRN2_9ZZZZ</name>
<keyword evidence="1" id="KW-1133">Transmembrane helix</keyword>
<evidence type="ECO:0000313" key="2">
    <source>
        <dbReference type="EMBL" id="SUZ68133.1"/>
    </source>
</evidence>